<feature type="compositionally biased region" description="Low complexity" evidence="2">
    <location>
        <begin position="345"/>
        <end position="356"/>
    </location>
</feature>
<dbReference type="GeneID" id="96001826"/>
<feature type="compositionally biased region" description="Basic and acidic residues" evidence="2">
    <location>
        <begin position="621"/>
        <end position="630"/>
    </location>
</feature>
<feature type="compositionally biased region" description="Low complexity" evidence="2">
    <location>
        <begin position="575"/>
        <end position="584"/>
    </location>
</feature>
<dbReference type="PANTHER" id="PTHR15398">
    <property type="entry name" value="BROMODOMAIN-CONTAINING PROTEIN 8"/>
    <property type="match status" value="1"/>
</dbReference>
<dbReference type="RefSeq" id="XP_069234301.1">
    <property type="nucleotide sequence ID" value="XM_069368988.1"/>
</dbReference>
<feature type="region of interest" description="Disordered" evidence="2">
    <location>
        <begin position="226"/>
        <end position="682"/>
    </location>
</feature>
<feature type="compositionally biased region" description="Polar residues" evidence="2">
    <location>
        <begin position="357"/>
        <end position="368"/>
    </location>
</feature>
<feature type="compositionally biased region" description="Polar residues" evidence="2">
    <location>
        <begin position="436"/>
        <end position="452"/>
    </location>
</feature>
<evidence type="ECO:0000313" key="3">
    <source>
        <dbReference type="EMBL" id="KAL1591196.1"/>
    </source>
</evidence>
<feature type="compositionally biased region" description="Pro residues" evidence="2">
    <location>
        <begin position="272"/>
        <end position="284"/>
    </location>
</feature>
<feature type="compositionally biased region" description="Low complexity" evidence="2">
    <location>
        <begin position="536"/>
        <end position="547"/>
    </location>
</feature>
<dbReference type="EMBL" id="JAAQHG020000001">
    <property type="protein sequence ID" value="KAL1591196.1"/>
    <property type="molecule type" value="Genomic_DNA"/>
</dbReference>
<dbReference type="InterPro" id="IPR036427">
    <property type="entry name" value="Bromodomain-like_sf"/>
</dbReference>
<dbReference type="SUPFAM" id="SSF47370">
    <property type="entry name" value="Bromodomain"/>
    <property type="match status" value="1"/>
</dbReference>
<dbReference type="AlphaFoldDB" id="A0AB34L4I2"/>
<feature type="compositionally biased region" description="Polar residues" evidence="2">
    <location>
        <begin position="589"/>
        <end position="599"/>
    </location>
</feature>
<sequence>MNATLPAAYTPLESLLLFQALRADGFDSTSFSKISQDLQAIPLVTQDKSYDPARLGPDALQGLYLGLLKEEVKRDLDQASGDNSNHATPNGDTTPISRKRKAPSPSLPTVRDAAQHVHLIPQLVMRLYARYRENAVKDIRLYEREHDAAGDVGASQESSTAATKAESPRPSSTVPSQDAPNPREHSQVQASAAASPSSPQVSKDLNVQDQPKRYSHAKIDAVINHGPESQDANAGHRRTSSNTPLPPLSEMAPQSPRFGIPPKYHANHGVQPSPPTGHPAPYPPNHSHQPSSAVSSPRVQEAVNRASASPRPVLPPPPGMKGAPHPGSPNMHHGPPPNVPPQPQYPQQHSPYSPQHRFQTPTGTPTADRQQRPYAAQHHPAPPGYYQQQPYPDRRTAYHNPPPGHPAHVYPGQPPHAGGYMLPPFQVAPQEPAKTPHQQAMVQQASRGQQTPPYGGRAPVYPYQQPVAPATAPRLQPPQNRQLLSDILTKLGTPPQPIRQRLWKSERKPPPPSFKAPGSPKRPVRDIEPLSPPRPRAASPVRSTASVKDQMLEPLEPASAQPKKGTRKSNRQARESSVASSAVEGSMRATRSQSVSSIPASEDRPASRRRVKNEPSALGDGLHEVEDSDRLSVTGSTKRTRRGTLTQPPAQPKRKRQQSRDEDEDATPEPAPRKATITATRNFSKMSSTIMNDISSHKHGSRFSVPVRDKHAVGYSEIIKKPRDLKSIRAAITAGTRAITAATTSHVEDSPTGTPARVADSSSTTVELERSVDHMPPKAIVNGSQLEREVMHMLANAVMFNPGEDGMVADTREMFDDVEARMRDWRGAERDLALNNADDGEDEAKKKRRKI</sequence>
<dbReference type="Proteomes" id="UP000803884">
    <property type="component" value="Unassembled WGS sequence"/>
</dbReference>
<proteinExistence type="predicted"/>
<reference evidence="3 4" key="1">
    <citation type="journal article" date="2020" name="Microbiol. Resour. Announc.">
        <title>Draft Genome Sequence of a Cladosporium Species Isolated from the Mesophotic Ascidian Didemnum maculosum.</title>
        <authorList>
            <person name="Gioti A."/>
            <person name="Siaperas R."/>
            <person name="Nikolaivits E."/>
            <person name="Le Goff G."/>
            <person name="Ouazzani J."/>
            <person name="Kotoulas G."/>
            <person name="Topakas E."/>
        </authorList>
    </citation>
    <scope>NUCLEOTIDE SEQUENCE [LARGE SCALE GENOMIC DNA]</scope>
    <source>
        <strain evidence="3 4">TM138-S3</strain>
    </source>
</reference>
<feature type="compositionally biased region" description="Low complexity" evidence="2">
    <location>
        <begin position="320"/>
        <end position="333"/>
    </location>
</feature>
<feature type="compositionally biased region" description="Polar residues" evidence="2">
    <location>
        <begin position="169"/>
        <end position="179"/>
    </location>
</feature>
<keyword evidence="4" id="KW-1185">Reference proteome</keyword>
<evidence type="ECO:0008006" key="5">
    <source>
        <dbReference type="Google" id="ProtNLM"/>
    </source>
</evidence>
<feature type="compositionally biased region" description="Polar residues" evidence="2">
    <location>
        <begin position="286"/>
        <end position="298"/>
    </location>
</feature>
<comment type="caution">
    <text evidence="3">The sequence shown here is derived from an EMBL/GenBank/DDBJ whole genome shotgun (WGS) entry which is preliminary data.</text>
</comment>
<evidence type="ECO:0000313" key="4">
    <source>
        <dbReference type="Proteomes" id="UP000803884"/>
    </source>
</evidence>
<dbReference type="GO" id="GO:0035267">
    <property type="term" value="C:NuA4 histone acetyltransferase complex"/>
    <property type="evidence" value="ECO:0007669"/>
    <property type="project" value="TreeGrafter"/>
</dbReference>
<feature type="region of interest" description="Disordered" evidence="2">
    <location>
        <begin position="826"/>
        <end position="851"/>
    </location>
</feature>
<feature type="compositionally biased region" description="Low complexity" evidence="2">
    <location>
        <begin position="187"/>
        <end position="202"/>
    </location>
</feature>
<dbReference type="PANTHER" id="PTHR15398:SF4">
    <property type="entry name" value="BROMODOMAIN-CONTAINING PROTEIN 8 ISOFORM X1"/>
    <property type="match status" value="1"/>
</dbReference>
<feature type="region of interest" description="Disordered" evidence="2">
    <location>
        <begin position="148"/>
        <end position="207"/>
    </location>
</feature>
<keyword evidence="1" id="KW-0103">Bromodomain</keyword>
<protein>
    <recommendedName>
        <fullName evidence="5">Bromo domain-containing protein</fullName>
    </recommendedName>
</protein>
<feature type="compositionally biased region" description="Polar residues" evidence="2">
    <location>
        <begin position="80"/>
        <end position="96"/>
    </location>
</feature>
<name>A0AB34L4I2_9PEZI</name>
<feature type="region of interest" description="Disordered" evidence="2">
    <location>
        <begin position="77"/>
        <end position="110"/>
    </location>
</feature>
<feature type="region of interest" description="Disordered" evidence="2">
    <location>
        <begin position="743"/>
        <end position="762"/>
    </location>
</feature>
<accession>A0AB34L4I2</accession>
<gene>
    <name evidence="3" type="ORF">WHR41_00382</name>
</gene>
<feature type="compositionally biased region" description="Pro residues" evidence="2">
    <location>
        <begin position="334"/>
        <end position="344"/>
    </location>
</feature>
<dbReference type="GO" id="GO:0006325">
    <property type="term" value="P:chromatin organization"/>
    <property type="evidence" value="ECO:0007669"/>
    <property type="project" value="UniProtKB-ARBA"/>
</dbReference>
<evidence type="ECO:0000256" key="1">
    <source>
        <dbReference type="ARBA" id="ARBA00023117"/>
    </source>
</evidence>
<evidence type="ECO:0000256" key="2">
    <source>
        <dbReference type="SAM" id="MobiDB-lite"/>
    </source>
</evidence>
<organism evidence="3 4">
    <name type="scientific">Cladosporium halotolerans</name>
    <dbReference type="NCBI Taxonomy" id="1052096"/>
    <lineage>
        <taxon>Eukaryota</taxon>
        <taxon>Fungi</taxon>
        <taxon>Dikarya</taxon>
        <taxon>Ascomycota</taxon>
        <taxon>Pezizomycotina</taxon>
        <taxon>Dothideomycetes</taxon>
        <taxon>Dothideomycetidae</taxon>
        <taxon>Cladosporiales</taxon>
        <taxon>Cladosporiaceae</taxon>
        <taxon>Cladosporium</taxon>
    </lineage>
</organism>
<dbReference type="Gene3D" id="1.20.920.10">
    <property type="entry name" value="Bromodomain-like"/>
    <property type="match status" value="1"/>
</dbReference>